<dbReference type="InterPro" id="IPR011008">
    <property type="entry name" value="Dimeric_a/b-barrel"/>
</dbReference>
<protein>
    <recommendedName>
        <fullName evidence="2">YCII-related domain-containing protein</fullName>
    </recommendedName>
</protein>
<keyword evidence="4" id="KW-1185">Reference proteome</keyword>
<dbReference type="NCBIfam" id="NF009502">
    <property type="entry name" value="PRK12863.1-1"/>
    <property type="match status" value="1"/>
</dbReference>
<dbReference type="SUPFAM" id="SSF54909">
    <property type="entry name" value="Dimeric alpha+beta barrel"/>
    <property type="match status" value="1"/>
</dbReference>
<dbReference type="InterPro" id="IPR051807">
    <property type="entry name" value="Sec-metab_biosynth-assoc"/>
</dbReference>
<dbReference type="Gene3D" id="3.30.70.1060">
    <property type="entry name" value="Dimeric alpha+beta barrel"/>
    <property type="match status" value="1"/>
</dbReference>
<evidence type="ECO:0000313" key="4">
    <source>
        <dbReference type="Proteomes" id="UP000247454"/>
    </source>
</evidence>
<dbReference type="PANTHER" id="PTHR33606">
    <property type="entry name" value="PROTEIN YCII"/>
    <property type="match status" value="1"/>
</dbReference>
<comment type="caution">
    <text evidence="3">The sequence shown here is derived from an EMBL/GenBank/DDBJ whole genome shotgun (WGS) entry which is preliminary data.</text>
</comment>
<evidence type="ECO:0000313" key="3">
    <source>
        <dbReference type="EMBL" id="PYE88926.1"/>
    </source>
</evidence>
<organism evidence="3 4">
    <name type="scientific">Phyllobacterium leguminum</name>
    <dbReference type="NCBI Taxonomy" id="314237"/>
    <lineage>
        <taxon>Bacteria</taxon>
        <taxon>Pseudomonadati</taxon>
        <taxon>Pseudomonadota</taxon>
        <taxon>Alphaproteobacteria</taxon>
        <taxon>Hyphomicrobiales</taxon>
        <taxon>Phyllobacteriaceae</taxon>
        <taxon>Phyllobacterium</taxon>
    </lineage>
</organism>
<evidence type="ECO:0000259" key="2">
    <source>
        <dbReference type="Pfam" id="PF03795"/>
    </source>
</evidence>
<accession>A0A318T2U0</accession>
<dbReference type="Proteomes" id="UP000247454">
    <property type="component" value="Unassembled WGS sequence"/>
</dbReference>
<gene>
    <name evidence="3" type="ORF">C7477_10525</name>
</gene>
<sequence>MLFAILCNDKPGHLQLRLDTRPAHLDYLNNLGERLKFAGPFLDADGKPNGSLLVIEADHLDAAKGIAAKDPYSLAGLFETVDIRPWNWAINNPANS</sequence>
<dbReference type="AlphaFoldDB" id="A0A318T2U0"/>
<dbReference type="InterPro" id="IPR005545">
    <property type="entry name" value="YCII"/>
</dbReference>
<dbReference type="Pfam" id="PF03795">
    <property type="entry name" value="YCII"/>
    <property type="match status" value="1"/>
</dbReference>
<feature type="domain" description="YCII-related" evidence="2">
    <location>
        <begin position="1"/>
        <end position="87"/>
    </location>
</feature>
<proteinExistence type="inferred from homology"/>
<dbReference type="PANTHER" id="PTHR33606:SF3">
    <property type="entry name" value="PROTEIN YCII"/>
    <property type="match status" value="1"/>
</dbReference>
<evidence type="ECO:0000256" key="1">
    <source>
        <dbReference type="ARBA" id="ARBA00007689"/>
    </source>
</evidence>
<name>A0A318T2U0_9HYPH</name>
<reference evidence="3 4" key="1">
    <citation type="submission" date="2018-06" db="EMBL/GenBank/DDBJ databases">
        <title>Genomic Encyclopedia of Type Strains, Phase III (KMG-III): the genomes of soil and plant-associated and newly described type strains.</title>
        <authorList>
            <person name="Whitman W."/>
        </authorList>
    </citation>
    <scope>NUCLEOTIDE SEQUENCE [LARGE SCALE GENOMIC DNA]</scope>
    <source>
        <strain evidence="3 4">ORS 1419</strain>
    </source>
</reference>
<dbReference type="RefSeq" id="WP_110749892.1">
    <property type="nucleotide sequence ID" value="NZ_QJTF01000005.1"/>
</dbReference>
<dbReference type="OrthoDB" id="2293521at2"/>
<dbReference type="EMBL" id="QJTF01000005">
    <property type="protein sequence ID" value="PYE88926.1"/>
    <property type="molecule type" value="Genomic_DNA"/>
</dbReference>
<comment type="similarity">
    <text evidence="1">Belongs to the YciI family.</text>
</comment>